<keyword evidence="2" id="KW-0004">4Fe-4S</keyword>
<keyword evidence="7" id="KW-0408">Iron</keyword>
<sequence>MKMISLMIDKQNVSVPEGSTILQAAGKIGVRIPTLCYLKDINVIGACRICMVQVQGARTMMAACVTPVTEGMIVRTNTPEVIAARRVVLELILSDHPMECLTCVRNQNCELQRLAEEFNIKGIRFDGARTEYGIDDSSPAIQRDPRKCILCRRCISVCSEVQGVKALTTGHRGFNTLIAPAFNERLANVECVQCGQCSLVCPTGAIHEVDDTEKVWAALADPKKHVVVQTAPATRVQVGETMGAAPGSIVTGQMVAGLRRLGFDKVFDTDFTADLTILEEGNELLQRLQNGGALPMITSCSPGWIKFAEHFYPELLPHLSTCKSPQQMFGALAKTYYAQKAGIDPSDVFVVSVMPCTAKKFECIRPEMRSSGYQDVDVVLTSRELGRMFKQAGLSMENLPPEEYDAPLGISTGAGEIFGASGGVMEAALRTVYEVVTGQSLETIEFKECRGLDGVKEATVQVGALPVRVAITNGLGNARKVLEKIREGSSDHHFIEIMCCPGGCVGGGGSPIPTNKEIRLNRIDAVYREDERMALRKSHDNPAVAELYKEFLEKPLGHKSHQLLHTHYTERGLNKT</sequence>
<dbReference type="InterPro" id="IPR036010">
    <property type="entry name" value="2Fe-2S_ferredoxin-like_sf"/>
</dbReference>
<organism evidence="12 13">
    <name type="scientific">Syntrophobacter fumaroxidans (strain DSM 10017 / MPOB)</name>
    <dbReference type="NCBI Taxonomy" id="335543"/>
    <lineage>
        <taxon>Bacteria</taxon>
        <taxon>Pseudomonadati</taxon>
        <taxon>Thermodesulfobacteriota</taxon>
        <taxon>Syntrophobacteria</taxon>
        <taxon>Syntrophobacterales</taxon>
        <taxon>Syntrophobacteraceae</taxon>
        <taxon>Syntrophobacter</taxon>
    </lineage>
</organism>
<evidence type="ECO:0000256" key="1">
    <source>
        <dbReference type="ARBA" id="ARBA00001966"/>
    </source>
</evidence>
<dbReference type="InterPro" id="IPR017900">
    <property type="entry name" value="4Fe4S_Fe_S_CS"/>
</dbReference>
<dbReference type="InParanoid" id="A0LGI9"/>
<evidence type="ECO:0000256" key="4">
    <source>
        <dbReference type="ARBA" id="ARBA00022723"/>
    </source>
</evidence>
<dbReference type="InterPro" id="IPR009016">
    <property type="entry name" value="Fe_hydrogenase"/>
</dbReference>
<dbReference type="GO" id="GO:0042773">
    <property type="term" value="P:ATP synthesis coupled electron transport"/>
    <property type="evidence" value="ECO:0007669"/>
    <property type="project" value="InterPro"/>
</dbReference>
<keyword evidence="13" id="KW-1185">Reference proteome</keyword>
<dbReference type="InterPro" id="IPR003149">
    <property type="entry name" value="Fe_hydrogenase_ssu"/>
</dbReference>
<dbReference type="Pfam" id="PF02256">
    <property type="entry name" value="Fe_hyd_SSU"/>
    <property type="match status" value="1"/>
</dbReference>
<evidence type="ECO:0000256" key="3">
    <source>
        <dbReference type="ARBA" id="ARBA00022714"/>
    </source>
</evidence>
<dbReference type="EMBL" id="CP000478">
    <property type="protein sequence ID" value="ABK16541.1"/>
    <property type="molecule type" value="Genomic_DNA"/>
</dbReference>
<dbReference type="PROSITE" id="PS51379">
    <property type="entry name" value="4FE4S_FER_2"/>
    <property type="match status" value="2"/>
</dbReference>
<dbReference type="PROSITE" id="PS51839">
    <property type="entry name" value="4FE4S_HC3"/>
    <property type="match status" value="1"/>
</dbReference>
<keyword evidence="8" id="KW-0411">Iron-sulfur</keyword>
<dbReference type="InterPro" id="IPR036991">
    <property type="entry name" value="Fe_hydrogenase_ssu_sf"/>
</dbReference>
<feature type="domain" description="4Fe-4S His(Cys)3-ligated-type" evidence="11">
    <location>
        <begin position="80"/>
        <end position="119"/>
    </location>
</feature>
<dbReference type="Gene3D" id="3.10.20.740">
    <property type="match status" value="1"/>
</dbReference>
<dbReference type="InterPro" id="IPR000283">
    <property type="entry name" value="NADH_UbQ_OxRdtase_75kDa_su_CS"/>
</dbReference>
<dbReference type="FunFam" id="3.30.70.20:FF:000035">
    <property type="entry name" value="Iron hydrogenase 1"/>
    <property type="match status" value="1"/>
</dbReference>
<dbReference type="InterPro" id="IPR001041">
    <property type="entry name" value="2Fe-2S_ferredoxin-type"/>
</dbReference>
<dbReference type="InterPro" id="IPR004108">
    <property type="entry name" value="Fe_hydrogenase_lsu_C"/>
</dbReference>
<evidence type="ECO:0000259" key="11">
    <source>
        <dbReference type="PROSITE" id="PS51839"/>
    </source>
</evidence>
<dbReference type="RefSeq" id="WP_011697714.1">
    <property type="nucleotide sequence ID" value="NC_008554.1"/>
</dbReference>
<dbReference type="Pfam" id="PF13187">
    <property type="entry name" value="Fer4_9"/>
    <property type="match status" value="1"/>
</dbReference>
<dbReference type="STRING" id="335543.Sfum_0844"/>
<feature type="domain" description="2Fe-2S ferredoxin-type" evidence="9">
    <location>
        <begin position="2"/>
        <end position="80"/>
    </location>
</feature>
<proteinExistence type="predicted"/>
<dbReference type="SMART" id="SM00902">
    <property type="entry name" value="Fe_hyd_SSU"/>
    <property type="match status" value="1"/>
</dbReference>
<dbReference type="PROSITE" id="PS00198">
    <property type="entry name" value="4FE4S_FER_1"/>
    <property type="match status" value="1"/>
</dbReference>
<evidence type="ECO:0000313" key="12">
    <source>
        <dbReference type="EMBL" id="ABK16541.1"/>
    </source>
</evidence>
<dbReference type="GO" id="GO:0051539">
    <property type="term" value="F:4 iron, 4 sulfur cluster binding"/>
    <property type="evidence" value="ECO:0007669"/>
    <property type="project" value="UniProtKB-KW"/>
</dbReference>
<dbReference type="Gene3D" id="4.10.260.20">
    <property type="entry name" value="Iron hydrogenase, small subunit"/>
    <property type="match status" value="1"/>
</dbReference>
<dbReference type="InterPro" id="IPR019574">
    <property type="entry name" value="NADH_UbQ_OxRdtase_Gsu_4Fe4S-bd"/>
</dbReference>
<dbReference type="Pfam" id="PF13510">
    <property type="entry name" value="Fer2_4"/>
    <property type="match status" value="1"/>
</dbReference>
<dbReference type="HOGENOM" id="CLU_018240_2_1_7"/>
<dbReference type="CDD" id="cd00207">
    <property type="entry name" value="fer2"/>
    <property type="match status" value="1"/>
</dbReference>
<dbReference type="SUPFAM" id="SSF54862">
    <property type="entry name" value="4Fe-4S ferredoxins"/>
    <property type="match status" value="1"/>
</dbReference>
<dbReference type="Pfam" id="PF02906">
    <property type="entry name" value="Fe_hyd_lg_C"/>
    <property type="match status" value="1"/>
</dbReference>
<evidence type="ECO:0000256" key="6">
    <source>
        <dbReference type="ARBA" id="ARBA00023002"/>
    </source>
</evidence>
<evidence type="ECO:0000256" key="7">
    <source>
        <dbReference type="ARBA" id="ARBA00023004"/>
    </source>
</evidence>
<dbReference type="GO" id="GO:0051537">
    <property type="term" value="F:2 iron, 2 sulfur cluster binding"/>
    <property type="evidence" value="ECO:0007669"/>
    <property type="project" value="UniProtKB-KW"/>
</dbReference>
<dbReference type="GO" id="GO:0005506">
    <property type="term" value="F:iron ion binding"/>
    <property type="evidence" value="ECO:0007669"/>
    <property type="project" value="InterPro"/>
</dbReference>
<dbReference type="InterPro" id="IPR050340">
    <property type="entry name" value="Cytosolic_Fe-S_CAF"/>
</dbReference>
<dbReference type="FunFam" id="4.10.260.20:FF:000001">
    <property type="entry name" value="NADP-reducing hydrogenase subunit HndD"/>
    <property type="match status" value="1"/>
</dbReference>
<protein>
    <submittedName>
        <fullName evidence="12">Hydrogenases, Fe-only</fullName>
    </submittedName>
</protein>
<evidence type="ECO:0000256" key="2">
    <source>
        <dbReference type="ARBA" id="ARBA00022485"/>
    </source>
</evidence>
<dbReference type="Gene3D" id="3.30.70.20">
    <property type="match status" value="1"/>
</dbReference>
<dbReference type="GO" id="GO:0008137">
    <property type="term" value="F:NADH dehydrogenase (ubiquinone) activity"/>
    <property type="evidence" value="ECO:0007669"/>
    <property type="project" value="InterPro"/>
</dbReference>
<evidence type="ECO:0000256" key="5">
    <source>
        <dbReference type="ARBA" id="ARBA00022737"/>
    </source>
</evidence>
<evidence type="ECO:0000256" key="8">
    <source>
        <dbReference type="ARBA" id="ARBA00023014"/>
    </source>
</evidence>
<gene>
    <name evidence="12" type="ordered locus">Sfum_0844</name>
</gene>
<keyword evidence="3" id="KW-0001">2Fe-2S</keyword>
<dbReference type="eggNOG" id="COG3383">
    <property type="taxonomic scope" value="Bacteria"/>
</dbReference>
<dbReference type="eggNOG" id="COG4624">
    <property type="taxonomic scope" value="Bacteria"/>
</dbReference>
<dbReference type="GO" id="GO:0016020">
    <property type="term" value="C:membrane"/>
    <property type="evidence" value="ECO:0007669"/>
    <property type="project" value="InterPro"/>
</dbReference>
<evidence type="ECO:0000313" key="13">
    <source>
        <dbReference type="Proteomes" id="UP000001784"/>
    </source>
</evidence>
<comment type="cofactor">
    <cofactor evidence="1">
        <name>[4Fe-4S] cluster</name>
        <dbReference type="ChEBI" id="CHEBI:49883"/>
    </cofactor>
</comment>
<dbReference type="PROSITE" id="PS00641">
    <property type="entry name" value="COMPLEX1_75K_1"/>
    <property type="match status" value="1"/>
</dbReference>
<dbReference type="SMART" id="SM00929">
    <property type="entry name" value="NADH-G_4Fe-4S_3"/>
    <property type="match status" value="1"/>
</dbReference>
<dbReference type="Proteomes" id="UP000001784">
    <property type="component" value="Chromosome"/>
</dbReference>
<dbReference type="PANTHER" id="PTHR11615">
    <property type="entry name" value="NITRATE, FORMATE, IRON DEHYDROGENASE"/>
    <property type="match status" value="1"/>
</dbReference>
<dbReference type="SUPFAM" id="SSF53920">
    <property type="entry name" value="Fe-only hydrogenase"/>
    <property type="match status" value="1"/>
</dbReference>
<dbReference type="FunFam" id="3.10.20.740:FF:000005">
    <property type="entry name" value="NADH:ubiquinone oxidoreductase subunit"/>
    <property type="match status" value="1"/>
</dbReference>
<evidence type="ECO:0000259" key="9">
    <source>
        <dbReference type="PROSITE" id="PS51085"/>
    </source>
</evidence>
<dbReference type="GO" id="GO:0008901">
    <property type="term" value="F:ferredoxin hydrogenase activity"/>
    <property type="evidence" value="ECO:0007669"/>
    <property type="project" value="InterPro"/>
</dbReference>
<dbReference type="Gene3D" id="3.40.50.1780">
    <property type="match status" value="1"/>
</dbReference>
<dbReference type="InterPro" id="IPR049830">
    <property type="entry name" value="HndD"/>
</dbReference>
<keyword evidence="4" id="KW-0479">Metal-binding</keyword>
<dbReference type="InterPro" id="IPR017896">
    <property type="entry name" value="4Fe4S_Fe-S-bd"/>
</dbReference>
<dbReference type="Pfam" id="PF10588">
    <property type="entry name" value="NADH-G_4Fe-4S_3"/>
    <property type="match status" value="1"/>
</dbReference>
<evidence type="ECO:0000259" key="10">
    <source>
        <dbReference type="PROSITE" id="PS51379"/>
    </source>
</evidence>
<accession>A0LGI9</accession>
<dbReference type="NCBIfam" id="NF040763">
    <property type="entry name" value="FeFe_hydrog_A6"/>
    <property type="match status" value="1"/>
</dbReference>
<feature type="domain" description="4Fe-4S ferredoxin-type" evidence="10">
    <location>
        <begin position="139"/>
        <end position="169"/>
    </location>
</feature>
<dbReference type="AlphaFoldDB" id="A0LGI9"/>
<reference evidence="12 13" key="1">
    <citation type="submission" date="2006-10" db="EMBL/GenBank/DDBJ databases">
        <title>Complete sequence of Syntrophobacter fumaroxidans MPOB.</title>
        <authorList>
            <consortium name="US DOE Joint Genome Institute"/>
            <person name="Copeland A."/>
            <person name="Lucas S."/>
            <person name="Lapidus A."/>
            <person name="Barry K."/>
            <person name="Detter J.C."/>
            <person name="Glavina del Rio T."/>
            <person name="Hammon N."/>
            <person name="Israni S."/>
            <person name="Pitluck S."/>
            <person name="Goltsman E.G."/>
            <person name="Martinez M."/>
            <person name="Schmutz J."/>
            <person name="Larimer F."/>
            <person name="Land M."/>
            <person name="Hauser L."/>
            <person name="Kyrpides N."/>
            <person name="Kim E."/>
            <person name="Boone D.R."/>
            <person name="Brockman F."/>
            <person name="Culley D."/>
            <person name="Ferry J."/>
            <person name="Gunsalus R."/>
            <person name="McInerney M.J."/>
            <person name="Morrison M."/>
            <person name="Plugge C."/>
            <person name="Rohlin L."/>
            <person name="Scholten J."/>
            <person name="Sieber J."/>
            <person name="Stams A.J.M."/>
            <person name="Worm P."/>
            <person name="Henstra A.M."/>
            <person name="Richardson P."/>
        </authorList>
    </citation>
    <scope>NUCLEOTIDE SEQUENCE [LARGE SCALE GENOMIC DNA]</scope>
    <source>
        <strain evidence="13">DSM 10017 / MPOB</strain>
    </source>
</reference>
<keyword evidence="6" id="KW-0560">Oxidoreductase</keyword>
<feature type="domain" description="4Fe-4S ferredoxin-type" evidence="10">
    <location>
        <begin position="178"/>
        <end position="211"/>
    </location>
</feature>
<dbReference type="PROSITE" id="PS51085">
    <property type="entry name" value="2FE2S_FER_2"/>
    <property type="match status" value="1"/>
</dbReference>
<name>A0LGI9_SYNFM</name>
<dbReference type="InterPro" id="IPR013352">
    <property type="entry name" value="Fe_hydrogenase_subset"/>
</dbReference>
<dbReference type="NCBIfam" id="TIGR02512">
    <property type="entry name" value="FeFe_hydrog_A"/>
    <property type="match status" value="1"/>
</dbReference>
<dbReference type="SUPFAM" id="SSF54292">
    <property type="entry name" value="2Fe-2S ferredoxin-like"/>
    <property type="match status" value="1"/>
</dbReference>
<dbReference type="KEGG" id="sfu:Sfum_0844"/>
<dbReference type="Gene3D" id="3.40.950.10">
    <property type="entry name" value="Fe-only Hydrogenase (Larger Subunit), Chain L, domain 3"/>
    <property type="match status" value="1"/>
</dbReference>
<dbReference type="OrthoDB" id="9816402at2"/>
<keyword evidence="5" id="KW-0677">Repeat</keyword>